<dbReference type="EC" id="2.4.99.23" evidence="10"/>
<comment type="subcellular location">
    <subcellularLocation>
        <location evidence="1">Cell inner membrane</location>
        <topology evidence="1">Peripheral membrane protein</topology>
        <orientation evidence="1">Cytoplasmic side</orientation>
    </subcellularLocation>
</comment>
<evidence type="ECO:0000313" key="15">
    <source>
        <dbReference type="Proteomes" id="UP000017842"/>
    </source>
</evidence>
<dbReference type="Gene3D" id="3.40.50.2000">
    <property type="entry name" value="Glycogen Phosphorylase B"/>
    <property type="match status" value="2"/>
</dbReference>
<gene>
    <name evidence="14" type="primary">rfaC</name>
    <name evidence="14" type="ORF">MGMO_61c00380</name>
</gene>
<evidence type="ECO:0000256" key="1">
    <source>
        <dbReference type="ARBA" id="ARBA00004515"/>
    </source>
</evidence>
<evidence type="ECO:0000313" key="14">
    <source>
        <dbReference type="EMBL" id="ESS72327.1"/>
    </source>
</evidence>
<dbReference type="PANTHER" id="PTHR30160:SF19">
    <property type="entry name" value="LIPOPOLYSACCHARIDE HEPTOSYLTRANSFERASE 1"/>
    <property type="match status" value="1"/>
</dbReference>
<comment type="catalytic activity">
    <reaction evidence="13">
        <text>an alpha-Kdo-(2-&gt;4)-alpha-Kdo-(2-&gt;6)-lipid A + ADP-L-glycero-beta-D-manno-heptose = an L-alpha-D-Hep-(1-&gt;5)-[alpha-Kdo-(2-&gt;4)]-alpha-Kdo-(2-&gt;6)-lipid A + ADP + H(+)</text>
        <dbReference type="Rhea" id="RHEA:74067"/>
        <dbReference type="ChEBI" id="CHEBI:15378"/>
        <dbReference type="ChEBI" id="CHEBI:61506"/>
        <dbReference type="ChEBI" id="CHEBI:176431"/>
        <dbReference type="ChEBI" id="CHEBI:193068"/>
        <dbReference type="ChEBI" id="CHEBI:456216"/>
        <dbReference type="EC" id="2.4.99.23"/>
    </reaction>
</comment>
<accession>V5C1H0</accession>
<evidence type="ECO:0000256" key="7">
    <source>
        <dbReference type="ARBA" id="ARBA00022985"/>
    </source>
</evidence>
<comment type="caution">
    <text evidence="14">The sequence shown here is derived from an EMBL/GenBank/DDBJ whole genome shotgun (WGS) entry which is preliminary data.</text>
</comment>
<dbReference type="Pfam" id="PF01075">
    <property type="entry name" value="Glyco_transf_9"/>
    <property type="match status" value="1"/>
</dbReference>
<sequence>MRIAIVKLSALGDIIHAMVALQFIKQHAPTIEIDWIVEERFAGILQHNPDISRILTINLKALKKNKWGIFQEIKKIRGYSKHNYDLVIDAQGLIKSAITARLLGKKVAGFDAKSIREKAASWFYDVKVACPYHENTIDRNALVLSKPLGFDITSNEILSKKPFLYNDTPNPQLDEFFPKNRNNIVFVIGSTWESRNYPIEKFVNIAQNLSGSCLTLWGNGQERAKADWMAKQCANIKVLPKLDLNDLKTVVGKADLVIGNDTGPTHIAWALNRPSITIFGPTPTSRVYQTEINKVIKSDSTVNPYKLNRADYSIKDIDEREIIELANTLLPNLTD</sequence>
<keyword evidence="15" id="KW-1185">Reference proteome</keyword>
<evidence type="ECO:0000256" key="8">
    <source>
        <dbReference type="ARBA" id="ARBA00023136"/>
    </source>
</evidence>
<comment type="pathway">
    <text evidence="2">Bacterial outer membrane biogenesis; LPS core biosynthesis.</text>
</comment>
<evidence type="ECO:0000256" key="11">
    <source>
        <dbReference type="ARBA" id="ARBA00044190"/>
    </source>
</evidence>
<dbReference type="STRING" id="1116472.MGMO_61c00380"/>
<dbReference type="GO" id="GO:0005886">
    <property type="term" value="C:plasma membrane"/>
    <property type="evidence" value="ECO:0007669"/>
    <property type="project" value="UniProtKB-SubCell"/>
</dbReference>
<reference evidence="14 15" key="1">
    <citation type="journal article" date="2013" name="Genome Announc.">
        <title>Draft Genome Sequence of the Methanotrophic Gammaproteobacterium Methyloglobulus morosus DSM 22980 Strain KoM1.</title>
        <authorList>
            <person name="Poehlein A."/>
            <person name="Deutzmann J.S."/>
            <person name="Daniel R."/>
            <person name="Simeonova D.D."/>
        </authorList>
    </citation>
    <scope>NUCLEOTIDE SEQUENCE [LARGE SCALE GENOMIC DNA]</scope>
    <source>
        <strain evidence="14 15">KoM1</strain>
    </source>
</reference>
<evidence type="ECO:0000256" key="6">
    <source>
        <dbReference type="ARBA" id="ARBA00022679"/>
    </source>
</evidence>
<evidence type="ECO:0000256" key="9">
    <source>
        <dbReference type="ARBA" id="ARBA00043995"/>
    </source>
</evidence>
<dbReference type="GO" id="GO:0008713">
    <property type="term" value="F:ADP-heptose-lipopolysaccharide heptosyltransferase activity"/>
    <property type="evidence" value="ECO:0007669"/>
    <property type="project" value="TreeGrafter"/>
</dbReference>
<dbReference type="InterPro" id="IPR051199">
    <property type="entry name" value="LPS_LOS_Heptosyltrfase"/>
</dbReference>
<keyword evidence="5" id="KW-0328">Glycosyltransferase</keyword>
<proteinExistence type="inferred from homology"/>
<keyword evidence="3" id="KW-1003">Cell membrane</keyword>
<dbReference type="CDD" id="cd03789">
    <property type="entry name" value="GT9_LPS_heptosyltransferase"/>
    <property type="match status" value="1"/>
</dbReference>
<evidence type="ECO:0000256" key="10">
    <source>
        <dbReference type="ARBA" id="ARBA00044041"/>
    </source>
</evidence>
<dbReference type="InterPro" id="IPR011908">
    <property type="entry name" value="LipoPS_heptosylTferase-I"/>
</dbReference>
<dbReference type="PATRIC" id="fig|1116472.3.peg.1915"/>
<dbReference type="PANTHER" id="PTHR30160">
    <property type="entry name" value="TETRAACYLDISACCHARIDE 4'-KINASE-RELATED"/>
    <property type="match status" value="1"/>
</dbReference>
<keyword evidence="7" id="KW-0448">Lipopolysaccharide biosynthesis</keyword>
<evidence type="ECO:0000256" key="4">
    <source>
        <dbReference type="ARBA" id="ARBA00022519"/>
    </source>
</evidence>
<evidence type="ECO:0000256" key="13">
    <source>
        <dbReference type="ARBA" id="ARBA00049201"/>
    </source>
</evidence>
<evidence type="ECO:0000256" key="12">
    <source>
        <dbReference type="ARBA" id="ARBA00044330"/>
    </source>
</evidence>
<evidence type="ECO:0000256" key="5">
    <source>
        <dbReference type="ARBA" id="ARBA00022676"/>
    </source>
</evidence>
<dbReference type="RefSeq" id="WP_023494678.1">
    <property type="nucleotide sequence ID" value="NZ_AYLO01000059.1"/>
</dbReference>
<keyword evidence="8" id="KW-0472">Membrane</keyword>
<organism evidence="14 15">
    <name type="scientific">Methyloglobulus morosus KoM1</name>
    <dbReference type="NCBI Taxonomy" id="1116472"/>
    <lineage>
        <taxon>Bacteria</taxon>
        <taxon>Pseudomonadati</taxon>
        <taxon>Pseudomonadota</taxon>
        <taxon>Gammaproteobacteria</taxon>
        <taxon>Methylococcales</taxon>
        <taxon>Methylococcaceae</taxon>
        <taxon>Methyloglobulus</taxon>
    </lineage>
</organism>
<dbReference type="eggNOG" id="COG0859">
    <property type="taxonomic scope" value="Bacteria"/>
</dbReference>
<dbReference type="SUPFAM" id="SSF53756">
    <property type="entry name" value="UDP-Glycosyltransferase/glycogen phosphorylase"/>
    <property type="match status" value="1"/>
</dbReference>
<evidence type="ECO:0000256" key="3">
    <source>
        <dbReference type="ARBA" id="ARBA00022475"/>
    </source>
</evidence>
<dbReference type="GO" id="GO:0005829">
    <property type="term" value="C:cytosol"/>
    <property type="evidence" value="ECO:0007669"/>
    <property type="project" value="TreeGrafter"/>
</dbReference>
<keyword evidence="6 14" id="KW-0808">Transferase</keyword>
<protein>
    <recommendedName>
        <fullName evidence="11">Lipopolysaccharide heptosyltransferase 1</fullName>
        <ecNumber evidence="10">2.4.99.23</ecNumber>
    </recommendedName>
    <alternativeName>
        <fullName evidence="12">ADP-heptose:lipopolysaccharide heptosyltransferase I</fullName>
    </alternativeName>
</protein>
<dbReference type="OrthoDB" id="9767552at2"/>
<dbReference type="AlphaFoldDB" id="V5C1H0"/>
<evidence type="ECO:0000256" key="2">
    <source>
        <dbReference type="ARBA" id="ARBA00004713"/>
    </source>
</evidence>
<dbReference type="Proteomes" id="UP000017842">
    <property type="component" value="Unassembled WGS sequence"/>
</dbReference>
<comment type="similarity">
    <text evidence="9">Belongs to the glycosyltransferase 9 family.</text>
</comment>
<dbReference type="InterPro" id="IPR002201">
    <property type="entry name" value="Glyco_trans_9"/>
</dbReference>
<dbReference type="EMBL" id="AYLO01000059">
    <property type="protein sequence ID" value="ESS72327.1"/>
    <property type="molecule type" value="Genomic_DNA"/>
</dbReference>
<keyword evidence="4" id="KW-0997">Cell inner membrane</keyword>
<dbReference type="GO" id="GO:0009244">
    <property type="term" value="P:lipopolysaccharide core region biosynthetic process"/>
    <property type="evidence" value="ECO:0007669"/>
    <property type="project" value="InterPro"/>
</dbReference>
<dbReference type="NCBIfam" id="TIGR02193">
    <property type="entry name" value="heptsyl_trn_I"/>
    <property type="match status" value="1"/>
</dbReference>
<name>V5C1H0_9GAMM</name>